<accession>A0ABU3VNK2</accession>
<dbReference type="EMBL" id="JAWDKC010000001">
    <property type="protein sequence ID" value="MDV0444490.1"/>
    <property type="molecule type" value="Genomic_DNA"/>
</dbReference>
<comment type="caution">
    <text evidence="2">The sequence shown here is derived from an EMBL/GenBank/DDBJ whole genome shotgun (WGS) entry which is preliminary data.</text>
</comment>
<dbReference type="Pfam" id="PF08821">
    <property type="entry name" value="CGGC"/>
    <property type="match status" value="1"/>
</dbReference>
<dbReference type="InterPro" id="IPR014925">
    <property type="entry name" value="CGGC_dom"/>
</dbReference>
<organism evidence="2 3">
    <name type="scientific">Methanimicrococcus hacksteinii</name>
    <dbReference type="NCBI Taxonomy" id="3028293"/>
    <lineage>
        <taxon>Archaea</taxon>
        <taxon>Methanobacteriati</taxon>
        <taxon>Methanobacteriota</taxon>
        <taxon>Stenosarchaea group</taxon>
        <taxon>Methanomicrobia</taxon>
        <taxon>Methanosarcinales</taxon>
        <taxon>Methanosarcinaceae</taxon>
        <taxon>Methanimicrococcus</taxon>
    </lineage>
</organism>
<gene>
    <name evidence="2" type="ORF">MmiAt1_00160</name>
</gene>
<keyword evidence="3" id="KW-1185">Reference proteome</keyword>
<protein>
    <recommendedName>
        <fullName evidence="1">CGGC domain-containing protein</fullName>
    </recommendedName>
</protein>
<sequence>MYHSLYRSVSIPNLLNSLIYGEKMPSQKIAIIRCNIVSETCPGFACMNSFNNKTAYFKDYDETDTLIAVFTCGGCSGRRVTRLCESVKKHGATAVHLASCMCKGKDGEYLCPHIDLIKKRISAAGLEIVERTHH</sequence>
<dbReference type="Proteomes" id="UP001272052">
    <property type="component" value="Unassembled WGS sequence"/>
</dbReference>
<evidence type="ECO:0000313" key="2">
    <source>
        <dbReference type="EMBL" id="MDV0444490.1"/>
    </source>
</evidence>
<proteinExistence type="predicted"/>
<reference evidence="2 3" key="1">
    <citation type="submission" date="2023-06" db="EMBL/GenBank/DDBJ databases">
        <title>Genome sequence of Methanimicrococcus sp. At1.</title>
        <authorList>
            <person name="Protasov E."/>
            <person name="Platt K."/>
            <person name="Poehlein A."/>
            <person name="Daniel R."/>
            <person name="Brune A."/>
        </authorList>
    </citation>
    <scope>NUCLEOTIDE SEQUENCE [LARGE SCALE GENOMIC DNA]</scope>
    <source>
        <strain evidence="2 3">At1</strain>
    </source>
</reference>
<feature type="domain" description="CGGC" evidence="1">
    <location>
        <begin position="28"/>
        <end position="133"/>
    </location>
</feature>
<name>A0ABU3VNK2_9EURY</name>
<evidence type="ECO:0000259" key="1">
    <source>
        <dbReference type="SMART" id="SM01078"/>
    </source>
</evidence>
<dbReference type="SMART" id="SM01078">
    <property type="entry name" value="CGGC"/>
    <property type="match status" value="1"/>
</dbReference>
<evidence type="ECO:0000313" key="3">
    <source>
        <dbReference type="Proteomes" id="UP001272052"/>
    </source>
</evidence>